<keyword evidence="2" id="KW-1133">Transmembrane helix</keyword>
<keyword evidence="1" id="KW-0732">Signal</keyword>
<dbReference type="AlphaFoldDB" id="A0A4R4PRU1"/>
<keyword evidence="2" id="KW-0812">Transmembrane</keyword>
<keyword evidence="4" id="KW-1185">Reference proteome</keyword>
<name>A0A4R4PRU1_9ACTN</name>
<proteinExistence type="predicted"/>
<dbReference type="InterPro" id="IPR029050">
    <property type="entry name" value="Immunoprotect_excell_Ig-like"/>
</dbReference>
<feature type="transmembrane region" description="Helical" evidence="2">
    <location>
        <begin position="6"/>
        <end position="25"/>
    </location>
</feature>
<evidence type="ECO:0000256" key="2">
    <source>
        <dbReference type="SAM" id="Phobius"/>
    </source>
</evidence>
<organism evidence="3 4">
    <name type="scientific">Kribbella albertanoniae</name>
    <dbReference type="NCBI Taxonomy" id="1266829"/>
    <lineage>
        <taxon>Bacteria</taxon>
        <taxon>Bacillati</taxon>
        <taxon>Actinomycetota</taxon>
        <taxon>Actinomycetes</taxon>
        <taxon>Propionibacteriales</taxon>
        <taxon>Kribbellaceae</taxon>
        <taxon>Kribbella</taxon>
    </lineage>
</organism>
<evidence type="ECO:0000256" key="1">
    <source>
        <dbReference type="ARBA" id="ARBA00022729"/>
    </source>
</evidence>
<dbReference type="Gene3D" id="2.60.40.1240">
    <property type="match status" value="1"/>
</dbReference>
<gene>
    <name evidence="3" type="ORF">E1261_25235</name>
</gene>
<sequence>MTGRKLLNGALTLVVLVAIIGLYRVTPTQKDIQDPTPVNGIVGRSVDAGRFKLTVDAVRVGKTLKIPRSSPDRKTQTSFVVVDATITATREPIHLNWVRIRSADGVSYLGANRSGLDRVDLTSFQFAPGIPARGSFVVEMPADKLPGATLQVMEKSIMNDLEPQVNVPLDVKSSPEVSPVVTFNRVSTS</sequence>
<reference evidence="3 4" key="1">
    <citation type="submission" date="2019-03" db="EMBL/GenBank/DDBJ databases">
        <title>Draft genome sequences of novel Actinobacteria.</title>
        <authorList>
            <person name="Sahin N."/>
            <person name="Ay H."/>
            <person name="Saygin H."/>
        </authorList>
    </citation>
    <scope>NUCLEOTIDE SEQUENCE [LARGE SCALE GENOMIC DNA]</scope>
    <source>
        <strain evidence="3 4">JCM 30547</strain>
    </source>
</reference>
<dbReference type="Proteomes" id="UP000295075">
    <property type="component" value="Unassembled WGS sequence"/>
</dbReference>
<keyword evidence="2" id="KW-0472">Membrane</keyword>
<dbReference type="OrthoDB" id="3817664at2"/>
<protein>
    <recommendedName>
        <fullName evidence="5">DUF4352 domain-containing protein</fullName>
    </recommendedName>
</protein>
<evidence type="ECO:0000313" key="3">
    <source>
        <dbReference type="EMBL" id="TDC24869.1"/>
    </source>
</evidence>
<evidence type="ECO:0008006" key="5">
    <source>
        <dbReference type="Google" id="ProtNLM"/>
    </source>
</evidence>
<dbReference type="RefSeq" id="WP_132410598.1">
    <property type="nucleotide sequence ID" value="NZ_SMKA01000132.1"/>
</dbReference>
<evidence type="ECO:0000313" key="4">
    <source>
        <dbReference type="Proteomes" id="UP000295075"/>
    </source>
</evidence>
<accession>A0A4R4PRU1</accession>
<dbReference type="EMBL" id="SMKA01000132">
    <property type="protein sequence ID" value="TDC24869.1"/>
    <property type="molecule type" value="Genomic_DNA"/>
</dbReference>
<comment type="caution">
    <text evidence="3">The sequence shown here is derived from an EMBL/GenBank/DDBJ whole genome shotgun (WGS) entry which is preliminary data.</text>
</comment>